<keyword evidence="3 9" id="KW-0812">Transmembrane</keyword>
<dbReference type="GO" id="GO:0005524">
    <property type="term" value="F:ATP binding"/>
    <property type="evidence" value="ECO:0007669"/>
    <property type="project" value="UniProtKB-UniRule"/>
</dbReference>
<dbReference type="Gene3D" id="1.10.510.10">
    <property type="entry name" value="Transferase(Phosphotransferase) domain 1"/>
    <property type="match status" value="1"/>
</dbReference>
<feature type="transmembrane region" description="Helical" evidence="9">
    <location>
        <begin position="191"/>
        <end position="214"/>
    </location>
</feature>
<dbReference type="Gene3D" id="3.30.200.20">
    <property type="entry name" value="Phosphorylase Kinase, domain 1"/>
    <property type="match status" value="1"/>
</dbReference>
<feature type="binding site" evidence="8">
    <location>
        <position position="260"/>
    </location>
    <ligand>
        <name>ATP</name>
        <dbReference type="ChEBI" id="CHEBI:30616"/>
    </ligand>
</feature>
<comment type="subcellular location">
    <subcellularLocation>
        <location evidence="1">Membrane</location>
        <topology evidence="1">Single-pass type I membrane protein</topology>
    </subcellularLocation>
</comment>
<dbReference type="InterPro" id="IPR045874">
    <property type="entry name" value="LRK10/LRL21-25-like"/>
</dbReference>
<keyword evidence="8" id="KW-0067">ATP-binding</keyword>
<name>A0A368R6V4_SETIT</name>
<dbReference type="InterPro" id="IPR001245">
    <property type="entry name" value="Ser-Thr/Tyr_kinase_cat_dom"/>
</dbReference>
<dbReference type="PROSITE" id="PS50011">
    <property type="entry name" value="PROTEIN_KINASE_DOM"/>
    <property type="match status" value="1"/>
</dbReference>
<keyword evidence="2" id="KW-0808">Transferase</keyword>
<dbReference type="Pfam" id="PF07714">
    <property type="entry name" value="PK_Tyr_Ser-Thr"/>
    <property type="match status" value="1"/>
</dbReference>
<evidence type="ECO:0000256" key="1">
    <source>
        <dbReference type="ARBA" id="ARBA00004479"/>
    </source>
</evidence>
<dbReference type="PANTHER" id="PTHR27009">
    <property type="entry name" value="RUST RESISTANCE KINASE LR10-RELATED"/>
    <property type="match status" value="1"/>
</dbReference>
<keyword evidence="5 9" id="KW-1133">Transmembrane helix</keyword>
<dbReference type="GO" id="GO:0016020">
    <property type="term" value="C:membrane"/>
    <property type="evidence" value="ECO:0007669"/>
    <property type="project" value="UniProtKB-SubCell"/>
</dbReference>
<keyword evidence="2" id="KW-0723">Serine/threonine-protein kinase</keyword>
<gene>
    <name evidence="11" type="ORF">SETIT_5G203900v2</name>
</gene>
<dbReference type="EMBL" id="CM003532">
    <property type="protein sequence ID" value="RCV25925.1"/>
    <property type="molecule type" value="Genomic_DNA"/>
</dbReference>
<evidence type="ECO:0000256" key="6">
    <source>
        <dbReference type="ARBA" id="ARBA00023136"/>
    </source>
</evidence>
<protein>
    <recommendedName>
        <fullName evidence="10">Protein kinase domain-containing protein</fullName>
    </recommendedName>
</protein>
<dbReference type="PROSITE" id="PS00107">
    <property type="entry name" value="PROTEIN_KINASE_ATP"/>
    <property type="match status" value="1"/>
</dbReference>
<keyword evidence="7" id="KW-0325">Glycoprotein</keyword>
<dbReference type="InterPro" id="IPR000719">
    <property type="entry name" value="Prot_kinase_dom"/>
</dbReference>
<dbReference type="Pfam" id="PF00069">
    <property type="entry name" value="Pkinase"/>
    <property type="match status" value="1"/>
</dbReference>
<dbReference type="InterPro" id="IPR011009">
    <property type="entry name" value="Kinase-like_dom_sf"/>
</dbReference>
<reference evidence="11" key="1">
    <citation type="journal article" date="2012" name="Nat. Biotechnol.">
        <title>Reference genome sequence of the model plant Setaria.</title>
        <authorList>
            <person name="Bennetzen J.L."/>
            <person name="Schmutz J."/>
            <person name="Wang H."/>
            <person name="Percifield R."/>
            <person name="Hawkins J."/>
            <person name="Pontaroli A.C."/>
            <person name="Estep M."/>
            <person name="Feng L."/>
            <person name="Vaughn J.N."/>
            <person name="Grimwood J."/>
            <person name="Jenkins J."/>
            <person name="Barry K."/>
            <person name="Lindquist E."/>
            <person name="Hellsten U."/>
            <person name="Deshpande S."/>
            <person name="Wang X."/>
            <person name="Wu X."/>
            <person name="Mitros T."/>
            <person name="Triplett J."/>
            <person name="Yang X."/>
            <person name="Ye C.Y."/>
            <person name="Mauro-Herrera M."/>
            <person name="Wang L."/>
            <person name="Li P."/>
            <person name="Sharma M."/>
            <person name="Sharma R."/>
            <person name="Ronald P.C."/>
            <person name="Panaud O."/>
            <person name="Kellogg E.A."/>
            <person name="Brutnell T.P."/>
            <person name="Doust A.N."/>
            <person name="Tuskan G.A."/>
            <person name="Rokhsar D."/>
            <person name="Devos K.M."/>
        </authorList>
    </citation>
    <scope>NUCLEOTIDE SEQUENCE [LARGE SCALE GENOMIC DNA]</scope>
    <source>
        <strain evidence="11">Yugu1</strain>
    </source>
</reference>
<dbReference type="GO" id="GO:0004674">
    <property type="term" value="F:protein serine/threonine kinase activity"/>
    <property type="evidence" value="ECO:0007669"/>
    <property type="project" value="UniProtKB-KW"/>
</dbReference>
<dbReference type="OrthoDB" id="547665at2759"/>
<feature type="domain" description="Protein kinase" evidence="10">
    <location>
        <begin position="232"/>
        <end position="488"/>
    </location>
</feature>
<evidence type="ECO:0000256" key="5">
    <source>
        <dbReference type="ARBA" id="ARBA00022989"/>
    </source>
</evidence>
<evidence type="ECO:0000259" key="10">
    <source>
        <dbReference type="PROSITE" id="PS50011"/>
    </source>
</evidence>
<dbReference type="InterPro" id="IPR017441">
    <property type="entry name" value="Protein_kinase_ATP_BS"/>
</dbReference>
<evidence type="ECO:0000256" key="4">
    <source>
        <dbReference type="ARBA" id="ARBA00022729"/>
    </source>
</evidence>
<evidence type="ECO:0000313" key="11">
    <source>
        <dbReference type="EMBL" id="RCV25925.1"/>
    </source>
</evidence>
<sequence length="496" mass="55622">MSASMIPYDIDYPLDYPCYTFYSGFAVRCLKKFTQSKNDGDYIVGPVSCLSNTTHLLYLVYADADMSIFPLDCKAVSDARIPIPVADIMPYTTFKEQVEMILSGATMTVSWSNHEHHPEFAFSGTQCGRQGQLCEFAGRTIFGSPMFVGQCNYEPGIAYNCTQCERQGQHCVFNSQMNQTFCMPHGSRVKVIAATSSTAALVVILLMVATALYLSLKSRYNEEIHLKVQMFLNKTHKVGQGGFGSVYKGELPSGVPVAVKMLENSTGEGDEFINEVATIGLIHHANFVRLLGFCSQGTRRALIYEFMPNESLEKYIFLHASGASQQLLPHNILLYYKFNPKISDFGLAKLCARDQSIVTLTTARGTMGYIAPELYSRNFGEVSYKSDVYSFGMLVLEMVSGRRNSDPGVASQNEVYLPEWIFEKVITWHDLVLAREMTGEEREKIRQLAIVALWCIQWNPRNRPSMTKVVNMLTGRLENLQMPPKPFISSESHPVP</sequence>
<keyword evidence="2" id="KW-0418">Kinase</keyword>
<evidence type="ECO:0000256" key="8">
    <source>
        <dbReference type="PROSITE-ProRule" id="PRU10141"/>
    </source>
</evidence>
<dbReference type="SUPFAM" id="SSF56112">
    <property type="entry name" value="Protein kinase-like (PK-like)"/>
    <property type="match status" value="1"/>
</dbReference>
<evidence type="ECO:0000256" key="3">
    <source>
        <dbReference type="ARBA" id="ARBA00022692"/>
    </source>
</evidence>
<evidence type="ECO:0000256" key="2">
    <source>
        <dbReference type="ARBA" id="ARBA00022527"/>
    </source>
</evidence>
<accession>A0A368R6V4</accession>
<evidence type="ECO:0000256" key="9">
    <source>
        <dbReference type="SAM" id="Phobius"/>
    </source>
</evidence>
<keyword evidence="6 9" id="KW-0472">Membrane</keyword>
<evidence type="ECO:0000256" key="7">
    <source>
        <dbReference type="ARBA" id="ARBA00023180"/>
    </source>
</evidence>
<keyword evidence="8" id="KW-0547">Nucleotide-binding</keyword>
<dbReference type="AlphaFoldDB" id="A0A368R6V4"/>
<reference evidence="11" key="2">
    <citation type="submission" date="2015-07" db="EMBL/GenBank/DDBJ databases">
        <authorList>
            <person name="Noorani M."/>
        </authorList>
    </citation>
    <scope>NUCLEOTIDE SEQUENCE</scope>
    <source>
        <strain evidence="11">Yugu1</strain>
    </source>
</reference>
<keyword evidence="4" id="KW-0732">Signal</keyword>
<proteinExistence type="predicted"/>
<organism evidence="11">
    <name type="scientific">Setaria italica</name>
    <name type="common">Foxtail millet</name>
    <name type="synonym">Panicum italicum</name>
    <dbReference type="NCBI Taxonomy" id="4555"/>
    <lineage>
        <taxon>Eukaryota</taxon>
        <taxon>Viridiplantae</taxon>
        <taxon>Streptophyta</taxon>
        <taxon>Embryophyta</taxon>
        <taxon>Tracheophyta</taxon>
        <taxon>Spermatophyta</taxon>
        <taxon>Magnoliopsida</taxon>
        <taxon>Liliopsida</taxon>
        <taxon>Poales</taxon>
        <taxon>Poaceae</taxon>
        <taxon>PACMAD clade</taxon>
        <taxon>Panicoideae</taxon>
        <taxon>Panicodae</taxon>
        <taxon>Paniceae</taxon>
        <taxon>Cenchrinae</taxon>
        <taxon>Setaria</taxon>
    </lineage>
</organism>